<protein>
    <submittedName>
        <fullName evidence="1">Uncharacterized protein</fullName>
    </submittedName>
</protein>
<proteinExistence type="predicted"/>
<dbReference type="KEGG" id="age:AA314_05187"/>
<sequence>MSGSGFGEEHGHVARGTAWQDELGRYASLRYGEGFQHRGAG</sequence>
<accession>A0AAC8QAM2</accession>
<dbReference type="Proteomes" id="UP000035579">
    <property type="component" value="Chromosome"/>
</dbReference>
<dbReference type="EMBL" id="CP011509">
    <property type="protein sequence ID" value="AKJ03561.1"/>
    <property type="molecule type" value="Genomic_DNA"/>
</dbReference>
<dbReference type="AlphaFoldDB" id="A0AAC8QAM2"/>
<evidence type="ECO:0000313" key="1">
    <source>
        <dbReference type="EMBL" id="AKJ03561.1"/>
    </source>
</evidence>
<reference evidence="1 2" key="1">
    <citation type="submission" date="2015-05" db="EMBL/GenBank/DDBJ databases">
        <title>Genome assembly of Archangium gephyra DSM 2261.</title>
        <authorList>
            <person name="Sharma G."/>
            <person name="Subramanian S."/>
        </authorList>
    </citation>
    <scope>NUCLEOTIDE SEQUENCE [LARGE SCALE GENOMIC DNA]</scope>
    <source>
        <strain evidence="1 2">DSM 2261</strain>
    </source>
</reference>
<organism evidence="1 2">
    <name type="scientific">Archangium gephyra</name>
    <dbReference type="NCBI Taxonomy" id="48"/>
    <lineage>
        <taxon>Bacteria</taxon>
        <taxon>Pseudomonadati</taxon>
        <taxon>Myxococcota</taxon>
        <taxon>Myxococcia</taxon>
        <taxon>Myxococcales</taxon>
        <taxon>Cystobacterineae</taxon>
        <taxon>Archangiaceae</taxon>
        <taxon>Archangium</taxon>
    </lineage>
</organism>
<evidence type="ECO:0000313" key="2">
    <source>
        <dbReference type="Proteomes" id="UP000035579"/>
    </source>
</evidence>
<name>A0AAC8QAM2_9BACT</name>
<gene>
    <name evidence="1" type="ORF">AA314_05187</name>
</gene>